<gene>
    <name evidence="2" type="ORF">OnM2_022118</name>
</gene>
<organism evidence="2 3">
    <name type="scientific">Erysiphe neolycopersici</name>
    <dbReference type="NCBI Taxonomy" id="212602"/>
    <lineage>
        <taxon>Eukaryota</taxon>
        <taxon>Fungi</taxon>
        <taxon>Dikarya</taxon>
        <taxon>Ascomycota</taxon>
        <taxon>Pezizomycotina</taxon>
        <taxon>Leotiomycetes</taxon>
        <taxon>Erysiphales</taxon>
        <taxon>Erysiphaceae</taxon>
        <taxon>Erysiphe</taxon>
    </lineage>
</organism>
<comment type="caution">
    <text evidence="2">The sequence shown here is derived from an EMBL/GenBank/DDBJ whole genome shotgun (WGS) entry which is preliminary data.</text>
</comment>
<evidence type="ECO:0000256" key="1">
    <source>
        <dbReference type="SAM" id="MobiDB-lite"/>
    </source>
</evidence>
<dbReference type="AlphaFoldDB" id="A0A420I2U6"/>
<proteinExistence type="predicted"/>
<dbReference type="EMBL" id="MCFK01002214">
    <property type="protein sequence ID" value="RKF63961.1"/>
    <property type="molecule type" value="Genomic_DNA"/>
</dbReference>
<sequence length="72" mass="8687">MKHEIILGRKWFEKHNVTIDCRNRQLIYLDDKLTTKTRDNPMDENGYLARNPEWSDNVKQESNREPNTVKNK</sequence>
<dbReference type="Gene3D" id="2.40.70.10">
    <property type="entry name" value="Acid Proteases"/>
    <property type="match status" value="1"/>
</dbReference>
<dbReference type="OrthoDB" id="4364638at2759"/>
<reference evidence="2 3" key="1">
    <citation type="journal article" date="2018" name="BMC Genomics">
        <title>Comparative genome analyses reveal sequence features reflecting distinct modes of host-adaptation between dicot and monocot powdery mildew.</title>
        <authorList>
            <person name="Wu Y."/>
            <person name="Ma X."/>
            <person name="Pan Z."/>
            <person name="Kale S.D."/>
            <person name="Song Y."/>
            <person name="King H."/>
            <person name="Zhang Q."/>
            <person name="Presley C."/>
            <person name="Deng X."/>
            <person name="Wei C.I."/>
            <person name="Xiao S."/>
        </authorList>
    </citation>
    <scope>NUCLEOTIDE SEQUENCE [LARGE SCALE GENOMIC DNA]</scope>
    <source>
        <strain evidence="2">UMSG2</strain>
    </source>
</reference>
<name>A0A420I2U6_9PEZI</name>
<evidence type="ECO:0000313" key="3">
    <source>
        <dbReference type="Proteomes" id="UP000286134"/>
    </source>
</evidence>
<dbReference type="Proteomes" id="UP000286134">
    <property type="component" value="Unassembled WGS sequence"/>
</dbReference>
<dbReference type="InterPro" id="IPR021109">
    <property type="entry name" value="Peptidase_aspartic_dom_sf"/>
</dbReference>
<feature type="region of interest" description="Disordered" evidence="1">
    <location>
        <begin position="37"/>
        <end position="72"/>
    </location>
</feature>
<evidence type="ECO:0000313" key="2">
    <source>
        <dbReference type="EMBL" id="RKF63961.1"/>
    </source>
</evidence>
<keyword evidence="3" id="KW-1185">Reference proteome</keyword>
<protein>
    <submittedName>
        <fullName evidence="2">Uncharacterized protein</fullName>
    </submittedName>
</protein>
<accession>A0A420I2U6</accession>